<dbReference type="GO" id="GO:0046872">
    <property type="term" value="F:metal ion binding"/>
    <property type="evidence" value="ECO:0007669"/>
    <property type="project" value="UniProtKB-KW"/>
</dbReference>
<evidence type="ECO:0000256" key="4">
    <source>
        <dbReference type="ARBA" id="ARBA00022989"/>
    </source>
</evidence>
<keyword evidence="10" id="KW-0813">Transport</keyword>
<feature type="binding site" evidence="10">
    <location>
        <position position="74"/>
    </location>
    <ligand>
        <name>Na(+)</name>
        <dbReference type="ChEBI" id="CHEBI:29101"/>
        <note>structural</note>
    </ligand>
</feature>
<comment type="subcellular location">
    <subcellularLocation>
        <location evidence="1 10">Cell membrane</location>
        <topology evidence="1 10">Multi-pass membrane protein</topology>
    </subcellularLocation>
</comment>
<feature type="transmembrane region" description="Helical" evidence="10">
    <location>
        <begin position="29"/>
        <end position="53"/>
    </location>
</feature>
<dbReference type="HAMAP" id="MF_00454">
    <property type="entry name" value="FluC"/>
    <property type="match status" value="1"/>
</dbReference>
<feature type="transmembrane region" description="Helical" evidence="10">
    <location>
        <begin position="93"/>
        <end position="116"/>
    </location>
</feature>
<comment type="function">
    <text evidence="9 10">Fluoride-specific ion channel. Important for reducing fluoride concentration in the cell, thus reducing its toxicity.</text>
</comment>
<feature type="binding site" evidence="10">
    <location>
        <position position="71"/>
    </location>
    <ligand>
        <name>Na(+)</name>
        <dbReference type="ChEBI" id="CHEBI:29101"/>
        <note>structural</note>
    </ligand>
</feature>
<dbReference type="AlphaFoldDB" id="A0A939IK34"/>
<keyword evidence="4 10" id="KW-1133">Transmembrane helix</keyword>
<gene>
    <name evidence="10" type="primary">fluC</name>
    <name evidence="10" type="synonym">crcB</name>
    <name evidence="11" type="ORF">JYB65_12720</name>
</gene>
<dbReference type="RefSeq" id="WP_206583061.1">
    <property type="nucleotide sequence ID" value="NZ_JAFJZZ010000007.1"/>
</dbReference>
<keyword evidence="10" id="KW-0479">Metal-binding</keyword>
<protein>
    <recommendedName>
        <fullName evidence="10">Fluoride-specific ion channel FluC</fullName>
    </recommendedName>
</protein>
<dbReference type="Proteomes" id="UP000664545">
    <property type="component" value="Unassembled WGS sequence"/>
</dbReference>
<dbReference type="Pfam" id="PF02537">
    <property type="entry name" value="CRCB"/>
    <property type="match status" value="1"/>
</dbReference>
<keyword evidence="10" id="KW-0406">Ion transport</keyword>
<dbReference type="EMBL" id="JAFJZZ010000007">
    <property type="protein sequence ID" value="MBN7774223.1"/>
    <property type="molecule type" value="Genomic_DNA"/>
</dbReference>
<dbReference type="InterPro" id="IPR003691">
    <property type="entry name" value="FluC"/>
</dbReference>
<keyword evidence="10" id="KW-0915">Sodium</keyword>
<evidence type="ECO:0000256" key="8">
    <source>
        <dbReference type="ARBA" id="ARBA00035585"/>
    </source>
</evidence>
<feature type="transmembrane region" description="Helical" evidence="10">
    <location>
        <begin position="60"/>
        <end position="81"/>
    </location>
</feature>
<evidence type="ECO:0000256" key="2">
    <source>
        <dbReference type="ARBA" id="ARBA00022475"/>
    </source>
</evidence>
<evidence type="ECO:0000256" key="1">
    <source>
        <dbReference type="ARBA" id="ARBA00004651"/>
    </source>
</evidence>
<evidence type="ECO:0000256" key="7">
    <source>
        <dbReference type="ARBA" id="ARBA00035120"/>
    </source>
</evidence>
<accession>A0A939IK34</accession>
<name>A0A939IK34_CLOAM</name>
<evidence type="ECO:0000256" key="10">
    <source>
        <dbReference type="HAMAP-Rule" id="MF_00454"/>
    </source>
</evidence>
<keyword evidence="2 10" id="KW-1003">Cell membrane</keyword>
<dbReference type="GO" id="GO:0062054">
    <property type="term" value="F:fluoride channel activity"/>
    <property type="evidence" value="ECO:0007669"/>
    <property type="project" value="UniProtKB-UniRule"/>
</dbReference>
<organism evidence="11 12">
    <name type="scientific">Clostridium aminobutyricum</name>
    <dbReference type="NCBI Taxonomy" id="33953"/>
    <lineage>
        <taxon>Bacteria</taxon>
        <taxon>Bacillati</taxon>
        <taxon>Bacillota</taxon>
        <taxon>Clostridia</taxon>
        <taxon>Eubacteriales</taxon>
        <taxon>Clostridiaceae</taxon>
        <taxon>Clostridium</taxon>
    </lineage>
</organism>
<evidence type="ECO:0000313" key="12">
    <source>
        <dbReference type="Proteomes" id="UP000664545"/>
    </source>
</evidence>
<comment type="activity regulation">
    <text evidence="10">Na(+) is not transported, but it plays an essential structural role and its presence is essential for fluoride channel function.</text>
</comment>
<evidence type="ECO:0000256" key="9">
    <source>
        <dbReference type="ARBA" id="ARBA00049940"/>
    </source>
</evidence>
<evidence type="ECO:0000256" key="5">
    <source>
        <dbReference type="ARBA" id="ARBA00023136"/>
    </source>
</evidence>
<proteinExistence type="inferred from homology"/>
<reference evidence="11" key="1">
    <citation type="submission" date="2021-02" db="EMBL/GenBank/DDBJ databases">
        <title>Abyssanaerobacter marinus gen.nov., sp., nov, anaerobic bacterium isolated from the Onnuri vent field of Indian Ocean and suggestion of Mogibacteriaceae fam. nov., and proposal of reclassification of ambiguous this family's genus member.</title>
        <authorList>
            <person name="Kim Y.J."/>
            <person name="Yang J.-A."/>
        </authorList>
    </citation>
    <scope>NUCLEOTIDE SEQUENCE</scope>
    <source>
        <strain evidence="11">DSM 2634</strain>
    </source>
</reference>
<evidence type="ECO:0000256" key="6">
    <source>
        <dbReference type="ARBA" id="ARBA00023303"/>
    </source>
</evidence>
<comment type="similarity">
    <text evidence="7 10">Belongs to the fluoride channel Fluc/FEX (TC 1.A.43) family.</text>
</comment>
<sequence length="130" mass="13737">MHYVYIAIFGALGAAARYGISITFETGIFPYNTLFINVIGCFLLAIVVTYLSTFSKLSHALITGLGTGLIGSFTTFSAFSIQACDLLLGGHYFIASAYILSSLIGGFLSAAVGVYVSNKLIAGREIEGND</sequence>
<keyword evidence="3 10" id="KW-0812">Transmembrane</keyword>
<dbReference type="GO" id="GO:0140114">
    <property type="term" value="P:cellular detoxification of fluoride"/>
    <property type="evidence" value="ECO:0007669"/>
    <property type="project" value="UniProtKB-UniRule"/>
</dbReference>
<keyword evidence="5 10" id="KW-0472">Membrane</keyword>
<dbReference type="PANTHER" id="PTHR28259">
    <property type="entry name" value="FLUORIDE EXPORT PROTEIN 1-RELATED"/>
    <property type="match status" value="1"/>
</dbReference>
<comment type="caution">
    <text evidence="11">The sequence shown here is derived from an EMBL/GenBank/DDBJ whole genome shotgun (WGS) entry which is preliminary data.</text>
</comment>
<keyword evidence="6 10" id="KW-0407">Ion channel</keyword>
<keyword evidence="12" id="KW-1185">Reference proteome</keyword>
<comment type="catalytic activity">
    <reaction evidence="8">
        <text>fluoride(in) = fluoride(out)</text>
        <dbReference type="Rhea" id="RHEA:76159"/>
        <dbReference type="ChEBI" id="CHEBI:17051"/>
    </reaction>
    <physiologicalReaction direction="left-to-right" evidence="8">
        <dbReference type="Rhea" id="RHEA:76160"/>
    </physiologicalReaction>
</comment>
<evidence type="ECO:0000313" key="11">
    <source>
        <dbReference type="EMBL" id="MBN7774223.1"/>
    </source>
</evidence>
<evidence type="ECO:0000256" key="3">
    <source>
        <dbReference type="ARBA" id="ARBA00022692"/>
    </source>
</evidence>
<dbReference type="GO" id="GO:0005886">
    <property type="term" value="C:plasma membrane"/>
    <property type="evidence" value="ECO:0007669"/>
    <property type="project" value="UniProtKB-SubCell"/>
</dbReference>
<dbReference type="PANTHER" id="PTHR28259:SF1">
    <property type="entry name" value="FLUORIDE EXPORT PROTEIN 1-RELATED"/>
    <property type="match status" value="1"/>
</dbReference>